<gene>
    <name evidence="2" type="ORF">Pla111_05340</name>
</gene>
<accession>A0A5C5WF88</accession>
<name>A0A5C5WF88_9BACT</name>
<organism evidence="2 3">
    <name type="scientific">Botrimarina hoheduenensis</name>
    <dbReference type="NCBI Taxonomy" id="2528000"/>
    <lineage>
        <taxon>Bacteria</taxon>
        <taxon>Pseudomonadati</taxon>
        <taxon>Planctomycetota</taxon>
        <taxon>Planctomycetia</taxon>
        <taxon>Pirellulales</taxon>
        <taxon>Lacipirellulaceae</taxon>
        <taxon>Botrimarina</taxon>
    </lineage>
</organism>
<evidence type="ECO:0000313" key="2">
    <source>
        <dbReference type="EMBL" id="TWT48759.1"/>
    </source>
</evidence>
<keyword evidence="3" id="KW-1185">Reference proteome</keyword>
<proteinExistence type="predicted"/>
<protein>
    <recommendedName>
        <fullName evidence="4">Peptidase MA-like domain-containing protein</fullName>
    </recommendedName>
</protein>
<evidence type="ECO:0000313" key="3">
    <source>
        <dbReference type="Proteomes" id="UP000318995"/>
    </source>
</evidence>
<reference evidence="2 3" key="1">
    <citation type="submission" date="2019-02" db="EMBL/GenBank/DDBJ databases">
        <title>Deep-cultivation of Planctomycetes and their phenomic and genomic characterization uncovers novel biology.</title>
        <authorList>
            <person name="Wiegand S."/>
            <person name="Jogler M."/>
            <person name="Boedeker C."/>
            <person name="Pinto D."/>
            <person name="Vollmers J."/>
            <person name="Rivas-Marin E."/>
            <person name="Kohn T."/>
            <person name="Peeters S.H."/>
            <person name="Heuer A."/>
            <person name="Rast P."/>
            <person name="Oberbeckmann S."/>
            <person name="Bunk B."/>
            <person name="Jeske O."/>
            <person name="Meyerdierks A."/>
            <person name="Storesund J.E."/>
            <person name="Kallscheuer N."/>
            <person name="Luecker S."/>
            <person name="Lage O.M."/>
            <person name="Pohl T."/>
            <person name="Merkel B.J."/>
            <person name="Hornburger P."/>
            <person name="Mueller R.-W."/>
            <person name="Bruemmer F."/>
            <person name="Labrenz M."/>
            <person name="Spormann A.M."/>
            <person name="Op Den Camp H."/>
            <person name="Overmann J."/>
            <person name="Amann R."/>
            <person name="Jetten M.S.M."/>
            <person name="Mascher T."/>
            <person name="Medema M.H."/>
            <person name="Devos D.P."/>
            <person name="Kaster A.-K."/>
            <person name="Ovreas L."/>
            <person name="Rohde M."/>
            <person name="Galperin M.Y."/>
            <person name="Jogler C."/>
        </authorList>
    </citation>
    <scope>NUCLEOTIDE SEQUENCE [LARGE SCALE GENOMIC DNA]</scope>
    <source>
        <strain evidence="2 3">Pla111</strain>
    </source>
</reference>
<comment type="caution">
    <text evidence="2">The sequence shown here is derived from an EMBL/GenBank/DDBJ whole genome shotgun (WGS) entry which is preliminary data.</text>
</comment>
<dbReference type="RefSeq" id="WP_197524686.1">
    <property type="nucleotide sequence ID" value="NZ_SJPH01000001.1"/>
</dbReference>
<dbReference type="EMBL" id="SJPH01000001">
    <property type="protein sequence ID" value="TWT48759.1"/>
    <property type="molecule type" value="Genomic_DNA"/>
</dbReference>
<dbReference type="Proteomes" id="UP000318995">
    <property type="component" value="Unassembled WGS sequence"/>
</dbReference>
<sequence length="348" mass="38466">MEARPKRAARMAALMVFALVLPPSGAIARGVYRTANFEVRAATPALARELAEAAEDWREKLAIEWLGKPLPAWTEPCKVNADVHPRLGAGGWTTFVFDQGEVFGWDMHVQGSHERVIDSVLPHEITHTVFASYFRQPLPRWADEGACTTVEHRSEIGKQEALLVNFLKTGKGIRFSEMFAMREYPEDVLPLYAQGLSLTQFLIERRGRQEFLAFLSDGLRDGDWRRAIAGRYGHASLYELQEQWLAWVKADRPRLPLDADVAQAIAAAPPSLPRVDPNVVPASAALPTRPDPGPHGARPLAMTEVTPEAQGPRSASRPSVYEVTPEARAAEGGVRDAAVRSDQPTLLR</sequence>
<evidence type="ECO:0000256" key="1">
    <source>
        <dbReference type="SAM" id="MobiDB-lite"/>
    </source>
</evidence>
<evidence type="ECO:0008006" key="4">
    <source>
        <dbReference type="Google" id="ProtNLM"/>
    </source>
</evidence>
<feature type="region of interest" description="Disordered" evidence="1">
    <location>
        <begin position="272"/>
        <end position="348"/>
    </location>
</feature>
<dbReference type="AlphaFoldDB" id="A0A5C5WF88"/>